<protein>
    <recommendedName>
        <fullName evidence="4">Lipoprotein</fullName>
    </recommendedName>
</protein>
<feature type="signal peptide" evidence="1">
    <location>
        <begin position="1"/>
        <end position="29"/>
    </location>
</feature>
<dbReference type="Proteomes" id="UP000054624">
    <property type="component" value="Unassembled WGS sequence"/>
</dbReference>
<evidence type="ECO:0000256" key="1">
    <source>
        <dbReference type="SAM" id="SignalP"/>
    </source>
</evidence>
<keyword evidence="3" id="KW-1185">Reference proteome</keyword>
<evidence type="ECO:0000313" key="3">
    <source>
        <dbReference type="Proteomes" id="UP000054624"/>
    </source>
</evidence>
<evidence type="ECO:0000313" key="2">
    <source>
        <dbReference type="EMBL" id="SAK76664.1"/>
    </source>
</evidence>
<feature type="chain" id="PRO_5007622552" description="Lipoprotein" evidence="1">
    <location>
        <begin position="30"/>
        <end position="137"/>
    </location>
</feature>
<proteinExistence type="predicted"/>
<dbReference type="RefSeq" id="WP_061162769.1">
    <property type="nucleotide sequence ID" value="NZ_FCOI02000019.1"/>
</dbReference>
<gene>
    <name evidence="2" type="ORF">AWB76_05039</name>
</gene>
<dbReference type="OrthoDB" id="767859at2"/>
<reference evidence="3" key="1">
    <citation type="submission" date="2016-01" db="EMBL/GenBank/DDBJ databases">
        <authorList>
            <person name="Peeters Charlotte."/>
        </authorList>
    </citation>
    <scope>NUCLEOTIDE SEQUENCE [LARGE SCALE GENOMIC DNA]</scope>
</reference>
<dbReference type="EMBL" id="FCOI02000019">
    <property type="protein sequence ID" value="SAK76664.1"/>
    <property type="molecule type" value="Genomic_DNA"/>
</dbReference>
<sequence>MHKPAGRLARLLGATLLASLLGFASPSQAQNATPAGDGTFLLTIFLKHDESKTLPQINQQLKEQGYFKQFPPPGVEVVSWYVMMGIGQVVTLRVPADRLREVNRAIESTAWGGYRTEFYPTYDYKAAAQKLREEMNK</sequence>
<accession>A0A158C2S4</accession>
<name>A0A158C2S4_9BURK</name>
<keyword evidence="1" id="KW-0732">Signal</keyword>
<evidence type="ECO:0008006" key="4">
    <source>
        <dbReference type="Google" id="ProtNLM"/>
    </source>
</evidence>
<organism evidence="2 3">
    <name type="scientific">Caballeronia temeraria</name>
    <dbReference type="NCBI Taxonomy" id="1777137"/>
    <lineage>
        <taxon>Bacteria</taxon>
        <taxon>Pseudomonadati</taxon>
        <taxon>Pseudomonadota</taxon>
        <taxon>Betaproteobacteria</taxon>
        <taxon>Burkholderiales</taxon>
        <taxon>Burkholderiaceae</taxon>
        <taxon>Caballeronia</taxon>
    </lineage>
</organism>
<dbReference type="AlphaFoldDB" id="A0A158C2S4"/>
<dbReference type="STRING" id="1777137.AWB76_05039"/>